<feature type="domain" description="Cadherin" evidence="14">
    <location>
        <begin position="243"/>
        <end position="347"/>
    </location>
</feature>
<evidence type="ECO:0000256" key="4">
    <source>
        <dbReference type="ARBA" id="ARBA00022729"/>
    </source>
</evidence>
<keyword evidence="9 12" id="KW-0472">Membrane</keyword>
<feature type="domain" description="Cadherin" evidence="14">
    <location>
        <begin position="453"/>
        <end position="562"/>
    </location>
</feature>
<dbReference type="PANTHER" id="PTHR24028">
    <property type="entry name" value="CADHERIN-87A"/>
    <property type="match status" value="1"/>
</dbReference>
<dbReference type="GeneTree" id="ENSGT00940000159725"/>
<dbReference type="Gene3D" id="2.60.40.60">
    <property type="entry name" value="Cadherins"/>
    <property type="match status" value="7"/>
</dbReference>
<dbReference type="InterPro" id="IPR050174">
    <property type="entry name" value="Protocadherin/Cadherin-CA"/>
</dbReference>
<dbReference type="SUPFAM" id="SSF49313">
    <property type="entry name" value="Cadherin-like"/>
    <property type="match status" value="7"/>
</dbReference>
<keyword evidence="10" id="KW-0325">Glycoprotein</keyword>
<feature type="chain" id="PRO_5025551968" description="Cadherin domain-containing protein" evidence="13">
    <location>
        <begin position="30"/>
        <end position="886"/>
    </location>
</feature>
<evidence type="ECO:0000256" key="9">
    <source>
        <dbReference type="ARBA" id="ARBA00023136"/>
    </source>
</evidence>
<keyword evidence="3 12" id="KW-0812">Transmembrane</keyword>
<dbReference type="GO" id="GO:0005886">
    <property type="term" value="C:plasma membrane"/>
    <property type="evidence" value="ECO:0007669"/>
    <property type="project" value="UniProtKB-SubCell"/>
</dbReference>
<name>A0A663EW68_AQUCH</name>
<evidence type="ECO:0000256" key="13">
    <source>
        <dbReference type="SAM" id="SignalP"/>
    </source>
</evidence>
<evidence type="ECO:0000256" key="8">
    <source>
        <dbReference type="ARBA" id="ARBA00022989"/>
    </source>
</evidence>
<dbReference type="InterPro" id="IPR002126">
    <property type="entry name" value="Cadherin-like_dom"/>
</dbReference>
<accession>A0A663EW68</accession>
<reference evidence="15" key="1">
    <citation type="submission" date="2025-08" db="UniProtKB">
        <authorList>
            <consortium name="Ensembl"/>
        </authorList>
    </citation>
    <scope>IDENTIFICATION</scope>
</reference>
<dbReference type="Proteomes" id="UP000472275">
    <property type="component" value="Chromosome 22"/>
</dbReference>
<dbReference type="CDD" id="cd11304">
    <property type="entry name" value="Cadherin_repeat"/>
    <property type="match status" value="6"/>
</dbReference>
<dbReference type="PROSITE" id="PS50268">
    <property type="entry name" value="CADHERIN_2"/>
    <property type="match status" value="7"/>
</dbReference>
<dbReference type="FunFam" id="2.60.40.60:FF:000248">
    <property type="entry name" value="Protocadherin 10"/>
    <property type="match status" value="1"/>
</dbReference>
<keyword evidence="16" id="KW-1185">Reference proteome</keyword>
<dbReference type="Pfam" id="PF08266">
    <property type="entry name" value="Cadherin_2"/>
    <property type="match status" value="1"/>
</dbReference>
<feature type="domain" description="Cadherin" evidence="14">
    <location>
        <begin position="74"/>
        <end position="133"/>
    </location>
</feature>
<feature type="domain" description="Cadherin" evidence="14">
    <location>
        <begin position="594"/>
        <end position="635"/>
    </location>
</feature>
<evidence type="ECO:0000313" key="15">
    <source>
        <dbReference type="Ensembl" id="ENSACCP00020016610.1"/>
    </source>
</evidence>
<dbReference type="AlphaFoldDB" id="A0A663EW68"/>
<proteinExistence type="predicted"/>
<dbReference type="InterPro" id="IPR015919">
    <property type="entry name" value="Cadherin-like_sf"/>
</dbReference>
<dbReference type="InterPro" id="IPR013164">
    <property type="entry name" value="Cadherin_N"/>
</dbReference>
<evidence type="ECO:0000256" key="6">
    <source>
        <dbReference type="ARBA" id="ARBA00022837"/>
    </source>
</evidence>
<evidence type="ECO:0000313" key="16">
    <source>
        <dbReference type="Proteomes" id="UP000472275"/>
    </source>
</evidence>
<evidence type="ECO:0000256" key="11">
    <source>
        <dbReference type="PROSITE-ProRule" id="PRU00043"/>
    </source>
</evidence>
<evidence type="ECO:0000256" key="7">
    <source>
        <dbReference type="ARBA" id="ARBA00022889"/>
    </source>
</evidence>
<keyword evidence="5" id="KW-0677">Repeat</keyword>
<dbReference type="Pfam" id="PF00028">
    <property type="entry name" value="Cadherin"/>
    <property type="match status" value="5"/>
</dbReference>
<evidence type="ECO:0000256" key="12">
    <source>
        <dbReference type="SAM" id="Phobius"/>
    </source>
</evidence>
<dbReference type="Ensembl" id="ENSACCT00020017331.1">
    <property type="protein sequence ID" value="ENSACCP00020016610.1"/>
    <property type="gene ID" value="ENSACCG00020011350.1"/>
</dbReference>
<evidence type="ECO:0000256" key="5">
    <source>
        <dbReference type="ARBA" id="ARBA00022737"/>
    </source>
</evidence>
<dbReference type="InterPro" id="IPR020894">
    <property type="entry name" value="Cadherin_CS"/>
</dbReference>
<evidence type="ECO:0000256" key="10">
    <source>
        <dbReference type="ARBA" id="ARBA00023180"/>
    </source>
</evidence>
<dbReference type="SMART" id="SM00112">
    <property type="entry name" value="CA"/>
    <property type="match status" value="6"/>
</dbReference>
<dbReference type="GO" id="GO:0007156">
    <property type="term" value="P:homophilic cell adhesion via plasma membrane adhesion molecules"/>
    <property type="evidence" value="ECO:0007669"/>
    <property type="project" value="InterPro"/>
</dbReference>
<feature type="domain" description="Cadherin" evidence="14">
    <location>
        <begin position="645"/>
        <end position="742"/>
    </location>
</feature>
<feature type="domain" description="Cadherin" evidence="14">
    <location>
        <begin position="134"/>
        <end position="242"/>
    </location>
</feature>
<evidence type="ECO:0000256" key="1">
    <source>
        <dbReference type="ARBA" id="ARBA00004251"/>
    </source>
</evidence>
<keyword evidence="8 12" id="KW-1133">Transmembrane helix</keyword>
<organism evidence="15 16">
    <name type="scientific">Aquila chrysaetos chrysaetos</name>
    <dbReference type="NCBI Taxonomy" id="223781"/>
    <lineage>
        <taxon>Eukaryota</taxon>
        <taxon>Metazoa</taxon>
        <taxon>Chordata</taxon>
        <taxon>Craniata</taxon>
        <taxon>Vertebrata</taxon>
        <taxon>Euteleostomi</taxon>
        <taxon>Archelosauria</taxon>
        <taxon>Archosauria</taxon>
        <taxon>Dinosauria</taxon>
        <taxon>Saurischia</taxon>
        <taxon>Theropoda</taxon>
        <taxon>Coelurosauria</taxon>
        <taxon>Aves</taxon>
        <taxon>Neognathae</taxon>
        <taxon>Neoaves</taxon>
        <taxon>Telluraves</taxon>
        <taxon>Accipitrimorphae</taxon>
        <taxon>Accipitriformes</taxon>
        <taxon>Accipitridae</taxon>
        <taxon>Accipitrinae</taxon>
        <taxon>Aquila</taxon>
    </lineage>
</organism>
<evidence type="ECO:0000259" key="14">
    <source>
        <dbReference type="PROSITE" id="PS50268"/>
    </source>
</evidence>
<comment type="subcellular location">
    <subcellularLocation>
        <location evidence="1">Cell membrane</location>
        <topology evidence="1">Single-pass type I membrane protein</topology>
    </subcellularLocation>
</comment>
<sequence>MCAAGRRWGRRERALLWCVLVAAWEAAWGQLRYSVPEEMPKGSFVGDVAKDLGLELPALRDRGVRILDRGRTQYFALHGKTGHLVTAERIDREQLCRLVEKCVLRCEVIVEGEMKFFEIEVEITDINDNAPSFRESQKELRMSETTALGSRFPLAEAHDPDSGRNSLQSYELSGDEHFSLAVQAGPGGDQRPELVLAKALDREEAAFHELVLRASDGGEPARTGTARIRVAVLDANDNAPVFSQAEYTLRVPEDVPVGSTLVTVTATDADEGIYGHVKYSLKKATDLASEIFQLDAETGAITLLRSLDFEEGDSHELEVQAEDGGGLSDTAKVAITVTDVNDNAPELTVSSSLSAISEDAPPGTVVALLHVQDRDSGANGEVRCSLDGGVPFRLRSSQGSYYSVVTARELDREEVAEYNVTVRAADGGSPALWSSAVLALRVLDVNDNAPVFAEARYSARLPENNAAGALVLTVRAADADWGQNARVRYRLLEGRVRGAPLSSYVSVQAETGALYALRSFDYEEVREVGLWVRAEDGGAPALSSNVSVRLVIVDENDNAPQVLYPPPAPAPGAGWAGVELAPRSAEPGALVAKVVAVDADAGQNAWLSYELAKATDSTATVRVFVLDRNDNAPRVLWPAAGAGVVPRSAEAGYLVAKVVAVDADAGRNAWLSYELVQAPEPALFRVGLHSGEVRTARAVSERDAAKQRLVAVVKDHGQPALSATATLHVVLAESLQEALPELSERAAGADSPAELQFYLVLALALLSALFLLSVALAVLARVRRAGPPAVLRCLGAQRFSVAGAAFPADFCEGTLPYSYNLCVAPGRAVAEGAWLPPPPPKNFISTLYHRNKNILPRGRNNTTTGGVSFLSGRHRPFLADSFTLSN</sequence>
<evidence type="ECO:0000256" key="2">
    <source>
        <dbReference type="ARBA" id="ARBA00022475"/>
    </source>
</evidence>
<feature type="domain" description="Cadherin" evidence="14">
    <location>
        <begin position="348"/>
        <end position="452"/>
    </location>
</feature>
<protein>
    <recommendedName>
        <fullName evidence="14">Cadherin domain-containing protein</fullName>
    </recommendedName>
</protein>
<dbReference type="FunFam" id="2.60.40.60:FF:000002">
    <property type="entry name" value="Protocadherin alpha 2"/>
    <property type="match status" value="1"/>
</dbReference>
<reference evidence="15" key="2">
    <citation type="submission" date="2025-09" db="UniProtKB">
        <authorList>
            <consortium name="Ensembl"/>
        </authorList>
    </citation>
    <scope>IDENTIFICATION</scope>
</reference>
<dbReference type="GO" id="GO:0005509">
    <property type="term" value="F:calcium ion binding"/>
    <property type="evidence" value="ECO:0007669"/>
    <property type="project" value="UniProtKB-UniRule"/>
</dbReference>
<dbReference type="FunFam" id="2.60.40.60:FF:000006">
    <property type="entry name" value="Protocadherin alpha 2"/>
    <property type="match status" value="1"/>
</dbReference>
<dbReference type="PRINTS" id="PR00205">
    <property type="entry name" value="CADHERIN"/>
</dbReference>
<evidence type="ECO:0000256" key="3">
    <source>
        <dbReference type="ARBA" id="ARBA00022692"/>
    </source>
</evidence>
<keyword evidence="7" id="KW-0130">Cell adhesion</keyword>
<keyword evidence="6 11" id="KW-0106">Calcium</keyword>
<feature type="signal peptide" evidence="13">
    <location>
        <begin position="1"/>
        <end position="29"/>
    </location>
</feature>
<dbReference type="PROSITE" id="PS00232">
    <property type="entry name" value="CADHERIN_1"/>
    <property type="match status" value="4"/>
</dbReference>
<dbReference type="Pfam" id="PF16492">
    <property type="entry name" value="Cadherin_C_2"/>
    <property type="match status" value="1"/>
</dbReference>
<dbReference type="PANTHER" id="PTHR24028:SF234">
    <property type="entry name" value="PROTOCADHERIN GAMMA-A3"/>
    <property type="match status" value="1"/>
</dbReference>
<keyword evidence="4 13" id="KW-0732">Signal</keyword>
<dbReference type="FunFam" id="2.60.40.60:FF:000004">
    <property type="entry name" value="Protocadherin 1 gamma 2"/>
    <property type="match status" value="2"/>
</dbReference>
<keyword evidence="2" id="KW-1003">Cell membrane</keyword>
<dbReference type="FunFam" id="2.60.40.60:FF:000018">
    <property type="entry name" value="Protocadherin gamma c3"/>
    <property type="match status" value="1"/>
</dbReference>
<dbReference type="FunFam" id="2.60.40.60:FF:000001">
    <property type="entry name" value="Protocadherin alpha 2"/>
    <property type="match status" value="1"/>
</dbReference>
<feature type="transmembrane region" description="Helical" evidence="12">
    <location>
        <begin position="757"/>
        <end position="779"/>
    </location>
</feature>
<dbReference type="InterPro" id="IPR032455">
    <property type="entry name" value="Cadherin_C"/>
</dbReference>